<dbReference type="InterPro" id="IPR043502">
    <property type="entry name" value="DNA/RNA_pol_sf"/>
</dbReference>
<dbReference type="OMA" id="CAFHERR"/>
<evidence type="ECO:0000313" key="2">
    <source>
        <dbReference type="Proteomes" id="UP000007879"/>
    </source>
</evidence>
<organism evidence="1">
    <name type="scientific">Amphimedon queenslandica</name>
    <name type="common">Sponge</name>
    <dbReference type="NCBI Taxonomy" id="400682"/>
    <lineage>
        <taxon>Eukaryota</taxon>
        <taxon>Metazoa</taxon>
        <taxon>Porifera</taxon>
        <taxon>Demospongiae</taxon>
        <taxon>Heteroscleromorpha</taxon>
        <taxon>Haplosclerida</taxon>
        <taxon>Niphatidae</taxon>
        <taxon>Amphimedon</taxon>
    </lineage>
</organism>
<dbReference type="InParanoid" id="A0A1X7US14"/>
<dbReference type="OrthoDB" id="5986850at2759"/>
<dbReference type="PANTHER" id="PTHR47331:SF1">
    <property type="entry name" value="GAG-LIKE PROTEIN"/>
    <property type="match status" value="1"/>
</dbReference>
<dbReference type="AlphaFoldDB" id="A0A1X7US14"/>
<reference evidence="1" key="2">
    <citation type="submission" date="2017-05" db="UniProtKB">
        <authorList>
            <consortium name="EnsemblMetazoa"/>
        </authorList>
    </citation>
    <scope>IDENTIFICATION</scope>
</reference>
<name>A0A1X7US14_AMPQE</name>
<proteinExistence type="predicted"/>
<gene>
    <name evidence="1" type="primary">100634441</name>
</gene>
<keyword evidence="2" id="KW-1185">Reference proteome</keyword>
<dbReference type="EnsemblMetazoa" id="XM_011405966.1">
    <property type="protein sequence ID" value="XP_011404268.1"/>
    <property type="gene ID" value="LOC100634441"/>
</dbReference>
<sequence length="153" mass="17618">MWSLLKRLRQDTAIFKAYDKVIQDQLSHGMVEIVQHPNVVIGNRVHYLPHHAVIRKDKETTKLRVVYDASSKTVGPSLNECLVAGPKLQQQIFDILVTFRTYPVAFAADIEKAFLNIEIAPQDRDVSRLLWIENIEEDNPNLVVLRFHESCLD</sequence>
<dbReference type="SUPFAM" id="SSF56672">
    <property type="entry name" value="DNA/RNA polymerases"/>
    <property type="match status" value="1"/>
</dbReference>
<dbReference type="PANTHER" id="PTHR47331">
    <property type="entry name" value="PHD-TYPE DOMAIN-CONTAINING PROTEIN"/>
    <property type="match status" value="1"/>
</dbReference>
<evidence type="ECO:0000313" key="1">
    <source>
        <dbReference type="EnsemblMetazoa" id="Aqu2.1.30172_001"/>
    </source>
</evidence>
<reference evidence="2" key="1">
    <citation type="journal article" date="2010" name="Nature">
        <title>The Amphimedon queenslandica genome and the evolution of animal complexity.</title>
        <authorList>
            <person name="Srivastava M."/>
            <person name="Simakov O."/>
            <person name="Chapman J."/>
            <person name="Fahey B."/>
            <person name="Gauthier M.E."/>
            <person name="Mitros T."/>
            <person name="Richards G.S."/>
            <person name="Conaco C."/>
            <person name="Dacre M."/>
            <person name="Hellsten U."/>
            <person name="Larroux C."/>
            <person name="Putnam N.H."/>
            <person name="Stanke M."/>
            <person name="Adamska M."/>
            <person name="Darling A."/>
            <person name="Degnan S.M."/>
            <person name="Oakley T.H."/>
            <person name="Plachetzki D.C."/>
            <person name="Zhai Y."/>
            <person name="Adamski M."/>
            <person name="Calcino A."/>
            <person name="Cummins S.F."/>
            <person name="Goodstein D.M."/>
            <person name="Harris C."/>
            <person name="Jackson D.J."/>
            <person name="Leys S.P."/>
            <person name="Shu S."/>
            <person name="Woodcroft B.J."/>
            <person name="Vervoort M."/>
            <person name="Kosik K.S."/>
            <person name="Manning G."/>
            <person name="Degnan B.M."/>
            <person name="Rokhsar D.S."/>
        </authorList>
    </citation>
    <scope>NUCLEOTIDE SEQUENCE [LARGE SCALE GENOMIC DNA]</scope>
</reference>
<dbReference type="EnsemblMetazoa" id="Aqu2.1.30172_001">
    <property type="protein sequence ID" value="Aqu2.1.30172_001"/>
    <property type="gene ID" value="Aqu2.1.30172"/>
</dbReference>
<accession>A0A1X7US14</accession>
<dbReference type="KEGG" id="aqu:100634441"/>
<protein>
    <submittedName>
        <fullName evidence="1">Uncharacterized protein</fullName>
    </submittedName>
</protein>
<dbReference type="Proteomes" id="UP000007879">
    <property type="component" value="Unassembled WGS sequence"/>
</dbReference>